<dbReference type="PANTHER" id="PTHR24390:SF159">
    <property type="entry name" value="GROWTH FACTOR INDEPENDENT 1 TRANSCRIPTIONAL REPRESSOR"/>
    <property type="match status" value="1"/>
</dbReference>
<dbReference type="GO" id="GO:0006357">
    <property type="term" value="P:regulation of transcription by RNA polymerase II"/>
    <property type="evidence" value="ECO:0007669"/>
    <property type="project" value="TreeGrafter"/>
</dbReference>
<proteinExistence type="predicted"/>
<dbReference type="PROSITE" id="PS00028">
    <property type="entry name" value="ZINC_FINGER_C2H2_1"/>
    <property type="match status" value="1"/>
</dbReference>
<keyword evidence="6" id="KW-0238">DNA-binding</keyword>
<dbReference type="SUPFAM" id="SSF57667">
    <property type="entry name" value="beta-beta-alpha zinc fingers"/>
    <property type="match status" value="4"/>
</dbReference>
<evidence type="ECO:0000256" key="2">
    <source>
        <dbReference type="ARBA" id="ARBA00022723"/>
    </source>
</evidence>
<evidence type="ECO:0000256" key="1">
    <source>
        <dbReference type="ARBA" id="ARBA00004123"/>
    </source>
</evidence>
<evidence type="ECO:0000313" key="11">
    <source>
        <dbReference type="EMBL" id="CAL1531955.1"/>
    </source>
</evidence>
<dbReference type="GO" id="GO:0008270">
    <property type="term" value="F:zinc ion binding"/>
    <property type="evidence" value="ECO:0007669"/>
    <property type="project" value="UniProtKB-KW"/>
</dbReference>
<sequence>MSESECGAICVRKDVMDKFNVIMEETKLDANELMEHFFGLYNCCVKLVHPNKSMIPNPGAGLTPQISAAQLVQLQQHHQQQQHRQINSEVKTENDDFIPVGMTFSNNLNNSMADSSSSSKNSSISENDEVTCVGVSQIGGDCSVEDKIHLLQRLRDQANAANFNSNNSSNQHGGVYQHYNSFTGSSMGPPSMVPLGNNTGYQGETGLPRKRKKKPKKAKLLSSPAQAASLTEGEDLLKSSMCSLCQAVFARFTDLLAHHKAVHNSDTNHPLRCRACGRTQTSEAGLIYHQVYVCKMVERPHPCHICGLKFQSEEMVLVHKCSGCPRKKYACEFCDHYRTESSSDLEKHMRIHTNDKCYVCRVCGFSTAWKKNLKEHMVKHLGLKPYVCDLCGYSTSDRHNLRAHRLKHYQKGEGCEKCGGECHCKPLAIKKRKMSSGSAGEAGSPGSAGGKDLECPYPQCVYRTKIEYMMTNHMLRHQGMAEHNLSSPGGSVSNNTGGNNAPGVGGSSYPNNQHNGQEQNKSSHHRGQGVMANNGVGGQYGSGGGGHHNASSPASSISSSSSTIPPTSSIQSSQNNPPSLVSQANQIPIEWKALGQVPPPGVCGVLAGPGHFTTLVHHQQVPLTSQAMTSWASPLSPPTVPPGLLSNRVNVQMAGQNMVARPMPVFPNMPN</sequence>
<feature type="region of interest" description="Disordered" evidence="9">
    <location>
        <begin position="194"/>
        <end position="225"/>
    </location>
</feature>
<keyword evidence="4 8" id="KW-0863">Zinc-finger</keyword>
<dbReference type="Proteomes" id="UP001497497">
    <property type="component" value="Unassembled WGS sequence"/>
</dbReference>
<evidence type="ECO:0000259" key="10">
    <source>
        <dbReference type="PROSITE" id="PS50157"/>
    </source>
</evidence>
<feature type="region of interest" description="Disordered" evidence="9">
    <location>
        <begin position="481"/>
        <end position="581"/>
    </location>
</feature>
<feature type="compositionally biased region" description="Low complexity" evidence="9">
    <location>
        <begin position="548"/>
        <end position="579"/>
    </location>
</feature>
<feature type="compositionally biased region" description="Gly residues" evidence="9">
    <location>
        <begin position="535"/>
        <end position="547"/>
    </location>
</feature>
<evidence type="ECO:0000256" key="8">
    <source>
        <dbReference type="PROSITE-ProRule" id="PRU00042"/>
    </source>
</evidence>
<keyword evidence="2" id="KW-0479">Metal-binding</keyword>
<comment type="caution">
    <text evidence="11">The sequence shown here is derived from an EMBL/GenBank/DDBJ whole genome shotgun (WGS) entry which is preliminary data.</text>
</comment>
<gene>
    <name evidence="11" type="ORF">GSLYS_00006034001</name>
</gene>
<comment type="subcellular location">
    <subcellularLocation>
        <location evidence="1">Nucleus</location>
    </subcellularLocation>
</comment>
<dbReference type="AlphaFoldDB" id="A0AAV2HHI6"/>
<dbReference type="EMBL" id="CAXITT010000101">
    <property type="protein sequence ID" value="CAL1531955.1"/>
    <property type="molecule type" value="Genomic_DNA"/>
</dbReference>
<feature type="compositionally biased region" description="Low complexity" evidence="9">
    <location>
        <begin position="486"/>
        <end position="499"/>
    </location>
</feature>
<feature type="domain" description="C2H2-type" evidence="10">
    <location>
        <begin position="358"/>
        <end position="385"/>
    </location>
</feature>
<dbReference type="FunFam" id="3.30.160.60:FF:000446">
    <property type="entry name" value="Zinc finger protein"/>
    <property type="match status" value="1"/>
</dbReference>
<dbReference type="GO" id="GO:0000978">
    <property type="term" value="F:RNA polymerase II cis-regulatory region sequence-specific DNA binding"/>
    <property type="evidence" value="ECO:0007669"/>
    <property type="project" value="TreeGrafter"/>
</dbReference>
<feature type="compositionally biased region" description="Basic residues" evidence="9">
    <location>
        <begin position="208"/>
        <end position="219"/>
    </location>
</feature>
<evidence type="ECO:0000256" key="3">
    <source>
        <dbReference type="ARBA" id="ARBA00022737"/>
    </source>
</evidence>
<keyword evidence="3" id="KW-0677">Repeat</keyword>
<dbReference type="GO" id="GO:0005634">
    <property type="term" value="C:nucleus"/>
    <property type="evidence" value="ECO:0007669"/>
    <property type="project" value="UniProtKB-SubCell"/>
</dbReference>
<organism evidence="11 12">
    <name type="scientific">Lymnaea stagnalis</name>
    <name type="common">Great pond snail</name>
    <name type="synonym">Helix stagnalis</name>
    <dbReference type="NCBI Taxonomy" id="6523"/>
    <lineage>
        <taxon>Eukaryota</taxon>
        <taxon>Metazoa</taxon>
        <taxon>Spiralia</taxon>
        <taxon>Lophotrochozoa</taxon>
        <taxon>Mollusca</taxon>
        <taxon>Gastropoda</taxon>
        <taxon>Heterobranchia</taxon>
        <taxon>Euthyneura</taxon>
        <taxon>Panpulmonata</taxon>
        <taxon>Hygrophila</taxon>
        <taxon>Lymnaeoidea</taxon>
        <taxon>Lymnaeidae</taxon>
        <taxon>Lymnaea</taxon>
    </lineage>
</organism>
<keyword evidence="5" id="KW-0862">Zinc</keyword>
<feature type="compositionally biased region" description="Polar residues" evidence="9">
    <location>
        <begin position="508"/>
        <end position="520"/>
    </location>
</feature>
<dbReference type="PROSITE" id="PS50157">
    <property type="entry name" value="ZINC_FINGER_C2H2_2"/>
    <property type="match status" value="3"/>
</dbReference>
<evidence type="ECO:0000256" key="9">
    <source>
        <dbReference type="SAM" id="MobiDB-lite"/>
    </source>
</evidence>
<dbReference type="GO" id="GO:0003700">
    <property type="term" value="F:DNA-binding transcription factor activity"/>
    <property type="evidence" value="ECO:0007669"/>
    <property type="project" value="TreeGrafter"/>
</dbReference>
<evidence type="ECO:0000313" key="12">
    <source>
        <dbReference type="Proteomes" id="UP001497497"/>
    </source>
</evidence>
<accession>A0AAV2HHI6</accession>
<dbReference type="InterPro" id="IPR013087">
    <property type="entry name" value="Znf_C2H2_type"/>
</dbReference>
<feature type="domain" description="C2H2-type" evidence="10">
    <location>
        <begin position="240"/>
        <end position="268"/>
    </location>
</feature>
<evidence type="ECO:0000256" key="7">
    <source>
        <dbReference type="ARBA" id="ARBA00023242"/>
    </source>
</evidence>
<dbReference type="InterPro" id="IPR036236">
    <property type="entry name" value="Znf_C2H2_sf"/>
</dbReference>
<reference evidence="11 12" key="1">
    <citation type="submission" date="2024-04" db="EMBL/GenBank/DDBJ databases">
        <authorList>
            <consortium name="Genoscope - CEA"/>
            <person name="William W."/>
        </authorList>
    </citation>
    <scope>NUCLEOTIDE SEQUENCE [LARGE SCALE GENOMIC DNA]</scope>
</reference>
<keyword evidence="12" id="KW-1185">Reference proteome</keyword>
<evidence type="ECO:0000256" key="5">
    <source>
        <dbReference type="ARBA" id="ARBA00022833"/>
    </source>
</evidence>
<feature type="domain" description="C2H2-type" evidence="10">
    <location>
        <begin position="386"/>
        <end position="413"/>
    </location>
</feature>
<name>A0AAV2HHI6_LYMST</name>
<evidence type="ECO:0000256" key="4">
    <source>
        <dbReference type="ARBA" id="ARBA00022771"/>
    </source>
</evidence>
<keyword evidence="7" id="KW-0539">Nucleus</keyword>
<dbReference type="PANTHER" id="PTHR24390">
    <property type="entry name" value="ZINC FINGER PROTEIN"/>
    <property type="match status" value="1"/>
</dbReference>
<protein>
    <recommendedName>
        <fullName evidence="10">C2H2-type domain-containing protein</fullName>
    </recommendedName>
</protein>
<dbReference type="Gene3D" id="3.30.160.60">
    <property type="entry name" value="Classic Zinc Finger"/>
    <property type="match status" value="4"/>
</dbReference>
<evidence type="ECO:0000256" key="6">
    <source>
        <dbReference type="ARBA" id="ARBA00023125"/>
    </source>
</evidence>
<dbReference type="SMART" id="SM00355">
    <property type="entry name" value="ZnF_C2H2"/>
    <property type="match status" value="6"/>
</dbReference>